<keyword evidence="1" id="KW-0777">Teichoic acid biosynthesis</keyword>
<evidence type="ECO:0000256" key="1">
    <source>
        <dbReference type="ARBA" id="ARBA00022944"/>
    </source>
</evidence>
<dbReference type="SUPFAM" id="SSF53448">
    <property type="entry name" value="Nucleotide-diphospho-sugar transferases"/>
    <property type="match status" value="1"/>
</dbReference>
<dbReference type="GO" id="GO:0019350">
    <property type="term" value="P:teichoic acid biosynthetic process"/>
    <property type="evidence" value="ECO:0007669"/>
    <property type="project" value="UniProtKB-KW"/>
</dbReference>
<dbReference type="Pfam" id="PF00535">
    <property type="entry name" value="Glycos_transf_2"/>
    <property type="match status" value="1"/>
</dbReference>
<dbReference type="Proteomes" id="UP001152302">
    <property type="component" value="Unassembled WGS sequence"/>
</dbReference>
<evidence type="ECO:0000259" key="4">
    <source>
        <dbReference type="Pfam" id="PF00535"/>
    </source>
</evidence>
<dbReference type="InterPro" id="IPR029044">
    <property type="entry name" value="Nucleotide-diphossugar_trans"/>
</dbReference>
<dbReference type="InterPro" id="IPR050834">
    <property type="entry name" value="Glycosyltransf_2"/>
</dbReference>
<evidence type="ECO:0000313" key="5">
    <source>
        <dbReference type="EMBL" id="MDG0860376.1"/>
    </source>
</evidence>
<dbReference type="PANTHER" id="PTHR43685:SF2">
    <property type="entry name" value="GLYCOSYLTRANSFERASE 2-LIKE DOMAIN-CONTAINING PROTEIN"/>
    <property type="match status" value="1"/>
</dbReference>
<comment type="caution">
    <text evidence="5">The sequence shown here is derived from an EMBL/GenBank/DDBJ whole genome shotgun (WGS) entry which is preliminary data.</text>
</comment>
<accession>A0A9X4LC62</accession>
<dbReference type="RefSeq" id="WP_277595895.1">
    <property type="nucleotide sequence ID" value="NZ_JAMBPX010000011.1"/>
</dbReference>
<gene>
    <name evidence="5" type="ORF">M4L21_13665</name>
</gene>
<dbReference type="InterPro" id="IPR001173">
    <property type="entry name" value="Glyco_trans_2-like"/>
</dbReference>
<dbReference type="AlphaFoldDB" id="A0A9X4LC62"/>
<evidence type="ECO:0000256" key="3">
    <source>
        <dbReference type="ARBA" id="ARBA00041596"/>
    </source>
</evidence>
<dbReference type="EMBL" id="JAMBPX010000011">
    <property type="protein sequence ID" value="MDG0860376.1"/>
    <property type="molecule type" value="Genomic_DNA"/>
</dbReference>
<reference evidence="5" key="1">
    <citation type="submission" date="2022-05" db="EMBL/GenBank/DDBJ databases">
        <title>Comparative genomics of Staphylococcus equorum isolates.</title>
        <authorList>
            <person name="Luelf R.H."/>
        </authorList>
    </citation>
    <scope>NUCLEOTIDE SEQUENCE</scope>
    <source>
        <strain evidence="5">TMW 2.2343</strain>
    </source>
</reference>
<dbReference type="Gene3D" id="3.90.550.10">
    <property type="entry name" value="Spore Coat Polysaccharide Biosynthesis Protein SpsA, Chain A"/>
    <property type="match status" value="1"/>
</dbReference>
<feature type="domain" description="Glycosyltransferase 2-like" evidence="4">
    <location>
        <begin position="3"/>
        <end position="166"/>
    </location>
</feature>
<proteinExistence type="predicted"/>
<sequence length="447" mass="53041">MFSVIIPVHNSEKTIEDTLVNILDESPHFEDEIIIVNDGSTDGTNDILNKFKSNTKVKIINQSNQGVSSARNTALENLSEQSEFVIFVDDSDYLGENFFEYALDYFKKNKEIDIAVTPMTIIENEQRKSNNLNYKFDTQYDVIDIMKDFQSIHYHIGGVIFRKKLFARDYYRFDESISYWEDAKLINSIFIEKQYYGLIKKATYFYNRNDGFSLSHTAWNSSKRYSHQIEANYFQLIRDSIRKYGRNLEYVQFLLANHFLEYVREHNQTKINYKFLLEDVEFSLNSKKMFRYISVNTIDKLKAPNSSKNYLYYLKDTPFPYYRYFDKINLYIQHYDFSKRELLFSFSPEAYGIPANSTIHFSKNSNEYLKATLHSEKFFVILGTQFDDFSRNIYKVKLSLRKLLFGCNIIIVVKNLNKVVRIKNPSIATRLFKKVRLNKKISKNKYL</sequence>
<protein>
    <recommendedName>
        <fullName evidence="2">Putative glycosyltransferase TagX</fullName>
    </recommendedName>
    <alternativeName>
        <fullName evidence="3">Teichoic acid biosynthesis protein X</fullName>
    </alternativeName>
</protein>
<organism evidence="5 6">
    <name type="scientific">Staphylococcus equorum</name>
    <dbReference type="NCBI Taxonomy" id="246432"/>
    <lineage>
        <taxon>Bacteria</taxon>
        <taxon>Bacillati</taxon>
        <taxon>Bacillota</taxon>
        <taxon>Bacilli</taxon>
        <taxon>Bacillales</taxon>
        <taxon>Staphylococcaceae</taxon>
        <taxon>Staphylococcus</taxon>
    </lineage>
</organism>
<dbReference type="CDD" id="cd00761">
    <property type="entry name" value="Glyco_tranf_GTA_type"/>
    <property type="match status" value="1"/>
</dbReference>
<evidence type="ECO:0000313" key="6">
    <source>
        <dbReference type="Proteomes" id="UP001152302"/>
    </source>
</evidence>
<evidence type="ECO:0000256" key="2">
    <source>
        <dbReference type="ARBA" id="ARBA00040220"/>
    </source>
</evidence>
<dbReference type="PANTHER" id="PTHR43685">
    <property type="entry name" value="GLYCOSYLTRANSFERASE"/>
    <property type="match status" value="1"/>
</dbReference>
<name>A0A9X4LC62_9STAP</name>